<proteinExistence type="predicted"/>
<feature type="signal peptide" evidence="1">
    <location>
        <begin position="1"/>
        <end position="21"/>
    </location>
</feature>
<dbReference type="RefSeq" id="WP_207138921.1">
    <property type="nucleotide sequence ID" value="NZ_JAEKJZ010000001.1"/>
</dbReference>
<gene>
    <name evidence="2" type="ORF">JF539_03305</name>
</gene>
<sequence>MRKLFATALVLAGLPASQLAAQGYGELGGYWAMIGPEDMYNSRGVRLTTLGAVLQQDRANFHRFGVRQQGDESDPVFFDRATRARLPALYQQSYKVPELEAMVRSGQPFRVYVFICGSGGRPTNIAVVPEWIGDHSGCF</sequence>
<dbReference type="EMBL" id="JAEKJZ010000001">
    <property type="protein sequence ID" value="MBN9669351.1"/>
    <property type="molecule type" value="Genomic_DNA"/>
</dbReference>
<reference evidence="2" key="1">
    <citation type="submission" date="2020-12" db="EMBL/GenBank/DDBJ databases">
        <title>Oil enriched cultivation method for isolating marine PHA-producing bacteria.</title>
        <authorList>
            <person name="Zheng W."/>
            <person name="Yu S."/>
            <person name="Huang Y."/>
        </authorList>
    </citation>
    <scope>NUCLEOTIDE SEQUENCE</scope>
    <source>
        <strain evidence="2">SY-2-12</strain>
    </source>
</reference>
<organism evidence="2 3">
    <name type="scientific">Roseibium aggregatum</name>
    <dbReference type="NCBI Taxonomy" id="187304"/>
    <lineage>
        <taxon>Bacteria</taxon>
        <taxon>Pseudomonadati</taxon>
        <taxon>Pseudomonadota</taxon>
        <taxon>Alphaproteobacteria</taxon>
        <taxon>Hyphomicrobiales</taxon>
        <taxon>Stappiaceae</taxon>
        <taxon>Roseibium</taxon>
    </lineage>
</organism>
<comment type="caution">
    <text evidence="2">The sequence shown here is derived from an EMBL/GenBank/DDBJ whole genome shotgun (WGS) entry which is preliminary data.</text>
</comment>
<name>A0A939EAV0_9HYPH</name>
<evidence type="ECO:0000256" key="1">
    <source>
        <dbReference type="SAM" id="SignalP"/>
    </source>
</evidence>
<feature type="chain" id="PRO_5036976472" evidence="1">
    <location>
        <begin position="22"/>
        <end position="139"/>
    </location>
</feature>
<evidence type="ECO:0000313" key="2">
    <source>
        <dbReference type="EMBL" id="MBN9669351.1"/>
    </source>
</evidence>
<accession>A0A939EAV0</accession>
<dbReference type="AlphaFoldDB" id="A0A939EAV0"/>
<keyword evidence="1" id="KW-0732">Signal</keyword>
<evidence type="ECO:0000313" key="3">
    <source>
        <dbReference type="Proteomes" id="UP000664096"/>
    </source>
</evidence>
<protein>
    <submittedName>
        <fullName evidence="2">Uncharacterized protein</fullName>
    </submittedName>
</protein>
<dbReference type="Proteomes" id="UP000664096">
    <property type="component" value="Unassembled WGS sequence"/>
</dbReference>